<dbReference type="PANTHER" id="PTHR30441:SF8">
    <property type="entry name" value="DUF748 DOMAIN-CONTAINING PROTEIN"/>
    <property type="match status" value="1"/>
</dbReference>
<dbReference type="EMBL" id="JADIMJ010000079">
    <property type="protein sequence ID" value="MBO8454137.1"/>
    <property type="molecule type" value="Genomic_DNA"/>
</dbReference>
<evidence type="ECO:0008006" key="5">
    <source>
        <dbReference type="Google" id="ProtNLM"/>
    </source>
</evidence>
<evidence type="ECO:0000313" key="4">
    <source>
        <dbReference type="Proteomes" id="UP000771749"/>
    </source>
</evidence>
<name>A0A940DNC0_9BACT</name>
<dbReference type="GO" id="GO:0005886">
    <property type="term" value="C:plasma membrane"/>
    <property type="evidence" value="ECO:0007669"/>
    <property type="project" value="TreeGrafter"/>
</dbReference>
<dbReference type="Proteomes" id="UP000771749">
    <property type="component" value="Unassembled WGS sequence"/>
</dbReference>
<keyword evidence="2" id="KW-0812">Transmembrane</keyword>
<accession>A0A940DNC0</accession>
<reference evidence="3" key="1">
    <citation type="submission" date="2020-10" db="EMBL/GenBank/DDBJ databases">
        <authorList>
            <person name="Gilroy R."/>
        </authorList>
    </citation>
    <scope>NUCLEOTIDE SEQUENCE</scope>
    <source>
        <strain evidence="3">F1-3629</strain>
    </source>
</reference>
<dbReference type="InterPro" id="IPR052894">
    <property type="entry name" value="AsmA-related"/>
</dbReference>
<dbReference type="PANTHER" id="PTHR30441">
    <property type="entry name" value="DUF748 DOMAIN-CONTAINING PROTEIN"/>
    <property type="match status" value="1"/>
</dbReference>
<protein>
    <recommendedName>
        <fullName evidence="5">AsmA-like C-terminal domain-containing protein</fullName>
    </recommendedName>
</protein>
<proteinExistence type="predicted"/>
<keyword evidence="2" id="KW-1133">Transmembrane helix</keyword>
<organism evidence="3 4">
    <name type="scientific">Candidatus Cryptobacteroides gallistercoris</name>
    <dbReference type="NCBI Taxonomy" id="2840765"/>
    <lineage>
        <taxon>Bacteria</taxon>
        <taxon>Pseudomonadati</taxon>
        <taxon>Bacteroidota</taxon>
        <taxon>Bacteroidia</taxon>
        <taxon>Bacteroidales</taxon>
        <taxon>Candidatus Cryptobacteroides</taxon>
    </lineage>
</organism>
<evidence type="ECO:0000256" key="2">
    <source>
        <dbReference type="SAM" id="Phobius"/>
    </source>
</evidence>
<evidence type="ECO:0000256" key="1">
    <source>
        <dbReference type="SAM" id="MobiDB-lite"/>
    </source>
</evidence>
<dbReference type="GO" id="GO:0090313">
    <property type="term" value="P:regulation of protein targeting to membrane"/>
    <property type="evidence" value="ECO:0007669"/>
    <property type="project" value="TreeGrafter"/>
</dbReference>
<feature type="compositionally biased region" description="Polar residues" evidence="1">
    <location>
        <begin position="1"/>
        <end position="10"/>
    </location>
</feature>
<feature type="region of interest" description="Disordered" evidence="1">
    <location>
        <begin position="1"/>
        <end position="32"/>
    </location>
</feature>
<evidence type="ECO:0000313" key="3">
    <source>
        <dbReference type="EMBL" id="MBO8454137.1"/>
    </source>
</evidence>
<dbReference type="AlphaFoldDB" id="A0A940DNC0"/>
<feature type="transmembrane region" description="Helical" evidence="2">
    <location>
        <begin position="42"/>
        <end position="61"/>
    </location>
</feature>
<gene>
    <name evidence="3" type="ORF">IAC07_05365</name>
</gene>
<keyword evidence="2" id="KW-0472">Membrane</keyword>
<comment type="caution">
    <text evidence="3">The sequence shown here is derived from an EMBL/GenBank/DDBJ whole genome shotgun (WGS) entry which is preliminary data.</text>
</comment>
<sequence length="1201" mass="131336">MGTGVNTGKDTGTREEPAEMTGQATGSGSKGKNKRMRTVWKVLLWIAGIWAALLVIIQLVLSPAVLTRLADNFAGQYVDGEVSFGKVRLSVFRSFPYLNVGFSDVSVTYPSDRFPAGGEDFYSRQGKGETADTLASFRRLYVSIDAGALVFGRIRIPGLLLEKPRIFAKSYADGTANWNIFRTTGDSSDAGADTASAEMPEIRLGKIAMTGNPRIVYSSPADTVFAMVNLKRMRFNGRLSIGGDDRQRIGFRIDSMFIAGRLPSDTLALRLDRLGAMARRGEIGATASATAFMATKSYGRLRIPVDIKAAVTFPEDSAFCINIKDLEARVADIPLKAEALVRYDDRLYIKGGARIEKCRINDVLGYFRDNILKAASDIETDATISIGAEADGYYVPEDGIIPAFSARLSIPASEIGNKLLNVRHEIALDTDIEGKSDGTVNMSLKDFHIRGKALAIAAAGTASDILGDDPTVRLDARAGISLDTLSRYLKKKSGLEIAGDFYARINGTAALSQLDPYQLAQADISGEARSRGLRVISEKDTLTLFADSLDIWLGAVGNTRDKAVAQGERMLALTASLDSTFISYKDRMRIIGKSLSVKAQNSAAILSKADSSRFYPFGGRLEIGRLSLVGADTSFAAVSRSSGTFKISPKADNPKIPVLTLDCSNGGIFLRGPVNRIALRDIDINATAAMNSIERRQRAKAFVDSLARRYPDVPRDSLFRHLRRQRGGQRQLPDWLSEKDFMKQDLNLKLSDSMAKYFREWDIDGRFTLGRAMVMSPYFPLRNSLSDISASVNNNAIRFDSFRLRSGSSSLSASGEVTGLRTALLGRGFINLKLDVNSDRLNLNELLGAYAAGAEFVPENTSAASLDISDDEYLEMIAADSLSTADTAASPLIVVPANIKAALSLKAADVTYAGLTIDSMSTDITIKERCIQLTNTIATSDIGDFRFEGFYSTRTKKDLKTGFDLELADVTAEKVIEMMPAVDSMMPMLKSFKGRLNCVVSATAALDTLMSIETPTINGVLRITGDNLELSESTAFSEIARKLKFKDRSGGHIDHMSVEGLIADNRVEIFPFVLKVDRYTLAMSGIQNLDSSFKYHVSVIESPIPFRLGIDLSGNFNDFKFRIGKAKYKSADVPVFSGVIEKTRINLRESIRNIYREGVEKAIAENEQQKIIGDYKKKINYSRAVDRQLDSLSAEEKAQIE</sequence>
<reference evidence="3" key="2">
    <citation type="journal article" date="2021" name="PeerJ">
        <title>Extensive microbial diversity within the chicken gut microbiome revealed by metagenomics and culture.</title>
        <authorList>
            <person name="Gilroy R."/>
            <person name="Ravi A."/>
            <person name="Getino M."/>
            <person name="Pursley I."/>
            <person name="Horton D.L."/>
            <person name="Alikhan N.F."/>
            <person name="Baker D."/>
            <person name="Gharbi K."/>
            <person name="Hall N."/>
            <person name="Watson M."/>
            <person name="Adriaenssens E.M."/>
            <person name="Foster-Nyarko E."/>
            <person name="Jarju S."/>
            <person name="Secka A."/>
            <person name="Antonio M."/>
            <person name="Oren A."/>
            <person name="Chaudhuri R.R."/>
            <person name="La Ragione R."/>
            <person name="Hildebrand F."/>
            <person name="Pallen M.J."/>
        </authorList>
    </citation>
    <scope>NUCLEOTIDE SEQUENCE</scope>
    <source>
        <strain evidence="3">F1-3629</strain>
    </source>
</reference>